<proteinExistence type="predicted"/>
<evidence type="ECO:0000259" key="3">
    <source>
        <dbReference type="PROSITE" id="PS51371"/>
    </source>
</evidence>
<dbReference type="PANTHER" id="PTHR43080:SF2">
    <property type="entry name" value="CBS DOMAIN-CONTAINING PROTEIN"/>
    <property type="match status" value="1"/>
</dbReference>
<evidence type="ECO:0000313" key="4">
    <source>
        <dbReference type="EMBL" id="QIA65771.1"/>
    </source>
</evidence>
<accession>A0A7Z2T7Q8</accession>
<dbReference type="Pfam" id="PF00571">
    <property type="entry name" value="CBS"/>
    <property type="match status" value="2"/>
</dbReference>
<keyword evidence="1 2" id="KW-0129">CBS domain</keyword>
<dbReference type="AlphaFoldDB" id="A0A7Z2T7Q8"/>
<dbReference type="Proteomes" id="UP000464262">
    <property type="component" value="Chromosome 2"/>
</dbReference>
<dbReference type="EMBL" id="CP047476">
    <property type="protein sequence ID" value="QIA65771.1"/>
    <property type="molecule type" value="Genomic_DNA"/>
</dbReference>
<dbReference type="KEGG" id="vas:GT360_19835"/>
<evidence type="ECO:0000256" key="1">
    <source>
        <dbReference type="ARBA" id="ARBA00023122"/>
    </source>
</evidence>
<dbReference type="SUPFAM" id="SSF54631">
    <property type="entry name" value="CBS-domain pair"/>
    <property type="match status" value="2"/>
</dbReference>
<protein>
    <submittedName>
        <fullName evidence="4">CBS domain-containing protein</fullName>
    </submittedName>
</protein>
<organism evidence="4 5">
    <name type="scientific">Vibrio astriarenae</name>
    <dbReference type="NCBI Taxonomy" id="1481923"/>
    <lineage>
        <taxon>Bacteria</taxon>
        <taxon>Pseudomonadati</taxon>
        <taxon>Pseudomonadota</taxon>
        <taxon>Gammaproteobacteria</taxon>
        <taxon>Vibrionales</taxon>
        <taxon>Vibrionaceae</taxon>
        <taxon>Vibrio</taxon>
    </lineage>
</organism>
<sequence length="179" mass="19504">MSAVLTVRDIVNLQAPTFSVDTSLSSAIDTLIQNQANGAPVLNTQGELVGFLSAHDVMIELWCQDYIPDNTVTVGSLMKTDVITMDIEDRLTDALEYLAIDKEQLFPTSGMGYATQMTTLSLEERAKSMKVNKPQILPVLNKGQYVGVVSRQEVLKALRTLFTDSVSPVVETIVPANVA</sequence>
<gene>
    <name evidence="4" type="ORF">GT360_19835</name>
</gene>
<dbReference type="PROSITE" id="PS51371">
    <property type="entry name" value="CBS"/>
    <property type="match status" value="2"/>
</dbReference>
<evidence type="ECO:0000313" key="5">
    <source>
        <dbReference type="Proteomes" id="UP000464262"/>
    </source>
</evidence>
<dbReference type="Gene3D" id="3.10.580.10">
    <property type="entry name" value="CBS-domain"/>
    <property type="match status" value="1"/>
</dbReference>
<dbReference type="PANTHER" id="PTHR43080">
    <property type="entry name" value="CBS DOMAIN-CONTAINING PROTEIN CBSX3, MITOCHONDRIAL"/>
    <property type="match status" value="1"/>
</dbReference>
<feature type="domain" description="CBS" evidence="3">
    <location>
        <begin position="10"/>
        <end position="70"/>
    </location>
</feature>
<dbReference type="InterPro" id="IPR000644">
    <property type="entry name" value="CBS_dom"/>
</dbReference>
<keyword evidence="5" id="KW-1185">Reference proteome</keyword>
<dbReference type="RefSeq" id="WP_164650668.1">
    <property type="nucleotide sequence ID" value="NZ_CP047476.1"/>
</dbReference>
<feature type="domain" description="CBS" evidence="3">
    <location>
        <begin position="78"/>
        <end position="165"/>
    </location>
</feature>
<evidence type="ECO:0000256" key="2">
    <source>
        <dbReference type="PROSITE-ProRule" id="PRU00703"/>
    </source>
</evidence>
<dbReference type="InterPro" id="IPR046342">
    <property type="entry name" value="CBS_dom_sf"/>
</dbReference>
<dbReference type="InterPro" id="IPR051257">
    <property type="entry name" value="Diverse_CBS-Domain"/>
</dbReference>
<name>A0A7Z2T7Q8_9VIBR</name>
<reference evidence="4 5" key="1">
    <citation type="submission" date="2020-01" db="EMBL/GenBank/DDBJ databases">
        <title>Whole genome and functional gene identification of agarase of Vibrio HN897.</title>
        <authorList>
            <person name="Liu Y."/>
            <person name="Zhao Z."/>
        </authorList>
    </citation>
    <scope>NUCLEOTIDE SEQUENCE [LARGE SCALE GENOMIC DNA]</scope>
    <source>
        <strain evidence="4 5">HN897</strain>
    </source>
</reference>